<reference evidence="6" key="3">
    <citation type="submission" date="2020-06" db="EMBL/GenBank/DDBJ databases">
        <title>Helianthus annuus Genome sequencing and assembly Release 2.</title>
        <authorList>
            <person name="Gouzy J."/>
            <person name="Langlade N."/>
            <person name="Munos S."/>
        </authorList>
    </citation>
    <scope>NUCLEOTIDE SEQUENCE</scope>
    <source>
        <tissue evidence="6">Leaves</tissue>
    </source>
</reference>
<reference evidence="7" key="2">
    <citation type="submission" date="2017-02" db="EMBL/GenBank/DDBJ databases">
        <title>Sunflower complete genome.</title>
        <authorList>
            <person name="Langlade N."/>
            <person name="Munos S."/>
        </authorList>
    </citation>
    <scope>NUCLEOTIDE SEQUENCE [LARGE SCALE GENOMIC DNA]</scope>
    <source>
        <tissue evidence="7">Leaves</tissue>
    </source>
</reference>
<dbReference type="GO" id="GO:0048544">
    <property type="term" value="P:recognition of pollen"/>
    <property type="evidence" value="ECO:0007669"/>
    <property type="project" value="InterPro"/>
</dbReference>
<dbReference type="AlphaFoldDB" id="A0A251SLS5"/>
<dbReference type="Pfam" id="PF01453">
    <property type="entry name" value="B_lectin"/>
    <property type="match status" value="1"/>
</dbReference>
<dbReference type="InParanoid" id="A0A251SLS5"/>
<evidence type="ECO:0000313" key="7">
    <source>
        <dbReference type="EMBL" id="OTF99472.1"/>
    </source>
</evidence>
<dbReference type="Gene3D" id="2.90.10.10">
    <property type="entry name" value="Bulb-type lectin domain"/>
    <property type="match status" value="1"/>
</dbReference>
<keyword evidence="1 4" id="KW-0732">Signal</keyword>
<dbReference type="Proteomes" id="UP000215914">
    <property type="component" value="Chromosome 14"/>
</dbReference>
<evidence type="ECO:0000313" key="6">
    <source>
        <dbReference type="EMBL" id="KAF5770726.1"/>
    </source>
</evidence>
<dbReference type="EMBL" id="MNCJ02000329">
    <property type="protein sequence ID" value="KAF5770726.1"/>
    <property type="molecule type" value="Genomic_DNA"/>
</dbReference>
<feature type="chain" id="PRO_5041059704" evidence="4">
    <location>
        <begin position="20"/>
        <end position="279"/>
    </location>
</feature>
<dbReference type="SUPFAM" id="SSF51110">
    <property type="entry name" value="alpha-D-mannose-specific plant lectins"/>
    <property type="match status" value="1"/>
</dbReference>
<keyword evidence="7" id="KW-0430">Lectin</keyword>
<dbReference type="SMART" id="SM00108">
    <property type="entry name" value="B_lectin"/>
    <property type="match status" value="1"/>
</dbReference>
<sequence length="279" mass="31453">MIWFYCSCALLFILKTSSAADTLLPNQILKDGDETIVSANFELGFFTRKQSLRYLGIMYYKKGENGTVVWVANREVPFADPMGTLKFTDNGTLQLVDVNNTIIWSSQPSKTLANISPVAQLLDNGNLVIKDNITGAFIWESFDHPGNTWLPGMKLGVDLVTGIHRNLTSWTTRLDPSPGSYTVSMDVNGYPQLYITNTIGESQQRVGSANGLGFTGMNGLIQNNVSEHEFVYKKEEMYIMFTLLNNSSFTKMILNYEGGFRQFVWNNNNQSWKKYNALR</sequence>
<dbReference type="InterPro" id="IPR000858">
    <property type="entry name" value="S_locus_glycoprot_dom"/>
</dbReference>
<dbReference type="PANTHER" id="PTHR32444:SF241">
    <property type="entry name" value="NON-SPECIFIC SERINE_THREONINE PROTEIN KINASE"/>
    <property type="match status" value="1"/>
</dbReference>
<proteinExistence type="predicted"/>
<evidence type="ECO:0000256" key="2">
    <source>
        <dbReference type="ARBA" id="ARBA00023157"/>
    </source>
</evidence>
<evidence type="ECO:0000256" key="4">
    <source>
        <dbReference type="SAM" id="SignalP"/>
    </source>
</evidence>
<dbReference type="OMA" id="YITNTIG"/>
<evidence type="ECO:0000313" key="8">
    <source>
        <dbReference type="Proteomes" id="UP000215914"/>
    </source>
</evidence>
<keyword evidence="2" id="KW-1015">Disulfide bond</keyword>
<dbReference type="Gramene" id="mRNA:HanXRQr2_Chr14g0662691">
    <property type="protein sequence ID" value="CDS:HanXRQr2_Chr14g0662691.1"/>
    <property type="gene ID" value="HanXRQr2_Chr14g0662691"/>
</dbReference>
<reference evidence="6 8" key="1">
    <citation type="journal article" date="2017" name="Nature">
        <title>The sunflower genome provides insights into oil metabolism, flowering and Asterid evolution.</title>
        <authorList>
            <person name="Badouin H."/>
            <person name="Gouzy J."/>
            <person name="Grassa C.J."/>
            <person name="Murat F."/>
            <person name="Staton S.E."/>
            <person name="Cottret L."/>
            <person name="Lelandais-Briere C."/>
            <person name="Owens G.L."/>
            <person name="Carrere S."/>
            <person name="Mayjonade B."/>
            <person name="Legrand L."/>
            <person name="Gill N."/>
            <person name="Kane N.C."/>
            <person name="Bowers J.E."/>
            <person name="Hubner S."/>
            <person name="Bellec A."/>
            <person name="Berard A."/>
            <person name="Berges H."/>
            <person name="Blanchet N."/>
            <person name="Boniface M.C."/>
            <person name="Brunel D."/>
            <person name="Catrice O."/>
            <person name="Chaidir N."/>
            <person name="Claudel C."/>
            <person name="Donnadieu C."/>
            <person name="Faraut T."/>
            <person name="Fievet G."/>
            <person name="Helmstetter N."/>
            <person name="King M."/>
            <person name="Knapp S.J."/>
            <person name="Lai Z."/>
            <person name="Le Paslier M.C."/>
            <person name="Lippi Y."/>
            <person name="Lorenzon L."/>
            <person name="Mandel J.R."/>
            <person name="Marage G."/>
            <person name="Marchand G."/>
            <person name="Marquand E."/>
            <person name="Bret-Mestries E."/>
            <person name="Morien E."/>
            <person name="Nambeesan S."/>
            <person name="Nguyen T."/>
            <person name="Pegot-Espagnet P."/>
            <person name="Pouilly N."/>
            <person name="Raftis F."/>
            <person name="Sallet E."/>
            <person name="Schiex T."/>
            <person name="Thomas J."/>
            <person name="Vandecasteele C."/>
            <person name="Vares D."/>
            <person name="Vear F."/>
            <person name="Vautrin S."/>
            <person name="Crespi M."/>
            <person name="Mangin B."/>
            <person name="Burke J.M."/>
            <person name="Salse J."/>
            <person name="Munos S."/>
            <person name="Vincourt P."/>
            <person name="Rieseberg L.H."/>
            <person name="Langlade N.B."/>
        </authorList>
    </citation>
    <scope>NUCLEOTIDE SEQUENCE [LARGE SCALE GENOMIC DNA]</scope>
    <source>
        <strain evidence="8">cv. SF193</strain>
        <tissue evidence="6">Leaves</tissue>
    </source>
</reference>
<dbReference type="InterPro" id="IPR036426">
    <property type="entry name" value="Bulb-type_lectin_dom_sf"/>
</dbReference>
<evidence type="ECO:0000256" key="1">
    <source>
        <dbReference type="ARBA" id="ARBA00022729"/>
    </source>
</evidence>
<feature type="signal peptide" evidence="4">
    <location>
        <begin position="1"/>
        <end position="19"/>
    </location>
</feature>
<feature type="domain" description="Bulb-type lectin" evidence="5">
    <location>
        <begin position="20"/>
        <end position="142"/>
    </location>
</feature>
<protein>
    <submittedName>
        <fullName evidence="6 7">S-locus glycoprotein</fullName>
    </submittedName>
</protein>
<evidence type="ECO:0000256" key="3">
    <source>
        <dbReference type="ARBA" id="ARBA00023180"/>
    </source>
</evidence>
<dbReference type="CDD" id="cd00028">
    <property type="entry name" value="B_lectin"/>
    <property type="match status" value="1"/>
</dbReference>
<dbReference type="EMBL" id="CM007903">
    <property type="protein sequence ID" value="OTF99472.1"/>
    <property type="molecule type" value="Genomic_DNA"/>
</dbReference>
<organism evidence="7 8">
    <name type="scientific">Helianthus annuus</name>
    <name type="common">Common sunflower</name>
    <dbReference type="NCBI Taxonomy" id="4232"/>
    <lineage>
        <taxon>Eukaryota</taxon>
        <taxon>Viridiplantae</taxon>
        <taxon>Streptophyta</taxon>
        <taxon>Embryophyta</taxon>
        <taxon>Tracheophyta</taxon>
        <taxon>Spermatophyta</taxon>
        <taxon>Magnoliopsida</taxon>
        <taxon>eudicotyledons</taxon>
        <taxon>Gunneridae</taxon>
        <taxon>Pentapetalae</taxon>
        <taxon>asterids</taxon>
        <taxon>campanulids</taxon>
        <taxon>Asterales</taxon>
        <taxon>Asteraceae</taxon>
        <taxon>Asteroideae</taxon>
        <taxon>Heliantheae alliance</taxon>
        <taxon>Heliantheae</taxon>
        <taxon>Helianthus</taxon>
    </lineage>
</organism>
<dbReference type="PROSITE" id="PS50927">
    <property type="entry name" value="BULB_LECTIN"/>
    <property type="match status" value="1"/>
</dbReference>
<gene>
    <name evidence="7" type="ORF">HannXRQ_Chr14g0457021</name>
    <name evidence="6" type="ORF">HanXRQr2_Chr14g0662691</name>
</gene>
<keyword evidence="8" id="KW-1185">Reference proteome</keyword>
<evidence type="ECO:0000259" key="5">
    <source>
        <dbReference type="PROSITE" id="PS50927"/>
    </source>
</evidence>
<name>A0A251SLS5_HELAN</name>
<dbReference type="InterPro" id="IPR001480">
    <property type="entry name" value="Bulb-type_lectin_dom"/>
</dbReference>
<dbReference type="PANTHER" id="PTHR32444">
    <property type="entry name" value="BULB-TYPE LECTIN DOMAIN-CONTAINING PROTEIN"/>
    <property type="match status" value="1"/>
</dbReference>
<accession>A0A251SLS5</accession>
<keyword evidence="3" id="KW-0325">Glycoprotein</keyword>
<dbReference type="Pfam" id="PF00954">
    <property type="entry name" value="S_locus_glycop"/>
    <property type="match status" value="1"/>
</dbReference>
<dbReference type="GO" id="GO:0030246">
    <property type="term" value="F:carbohydrate binding"/>
    <property type="evidence" value="ECO:0007669"/>
    <property type="project" value="UniProtKB-KW"/>
</dbReference>